<proteinExistence type="predicted"/>
<accession>A0A834NCY3</accession>
<dbReference type="AlphaFoldDB" id="A0A834NCY3"/>
<organism evidence="1 2">
    <name type="scientific">Vespula germanica</name>
    <name type="common">German yellow jacket</name>
    <name type="synonym">Paravespula germanica</name>
    <dbReference type="NCBI Taxonomy" id="30212"/>
    <lineage>
        <taxon>Eukaryota</taxon>
        <taxon>Metazoa</taxon>
        <taxon>Ecdysozoa</taxon>
        <taxon>Arthropoda</taxon>
        <taxon>Hexapoda</taxon>
        <taxon>Insecta</taxon>
        <taxon>Pterygota</taxon>
        <taxon>Neoptera</taxon>
        <taxon>Endopterygota</taxon>
        <taxon>Hymenoptera</taxon>
        <taxon>Apocrita</taxon>
        <taxon>Aculeata</taxon>
        <taxon>Vespoidea</taxon>
        <taxon>Vespidae</taxon>
        <taxon>Vespinae</taxon>
        <taxon>Vespula</taxon>
    </lineage>
</organism>
<keyword evidence="2" id="KW-1185">Reference proteome</keyword>
<dbReference type="EMBL" id="JACSDZ010000005">
    <property type="protein sequence ID" value="KAF7403549.1"/>
    <property type="molecule type" value="Genomic_DNA"/>
</dbReference>
<gene>
    <name evidence="1" type="ORF">HZH68_006343</name>
</gene>
<reference evidence="1" key="1">
    <citation type="journal article" date="2020" name="G3 (Bethesda)">
        <title>High-Quality Assemblies for Three Invasive Social Wasps from the &lt;i&gt;Vespula&lt;/i&gt; Genus.</title>
        <authorList>
            <person name="Harrop T.W.R."/>
            <person name="Guhlin J."/>
            <person name="McLaughlin G.M."/>
            <person name="Permina E."/>
            <person name="Stockwell P."/>
            <person name="Gilligan J."/>
            <person name="Le Lec M.F."/>
            <person name="Gruber M.A.M."/>
            <person name="Quinn O."/>
            <person name="Lovegrove M."/>
            <person name="Duncan E.J."/>
            <person name="Remnant E.J."/>
            <person name="Van Eeckhoven J."/>
            <person name="Graham B."/>
            <person name="Knapp R.A."/>
            <person name="Langford K.W."/>
            <person name="Kronenberg Z."/>
            <person name="Press M.O."/>
            <person name="Eacker S.M."/>
            <person name="Wilson-Rankin E.E."/>
            <person name="Purcell J."/>
            <person name="Lester P.J."/>
            <person name="Dearden P.K."/>
        </authorList>
    </citation>
    <scope>NUCLEOTIDE SEQUENCE</scope>
    <source>
        <strain evidence="1">Linc-1</strain>
    </source>
</reference>
<protein>
    <submittedName>
        <fullName evidence="1">Uncharacterized protein</fullName>
    </submittedName>
</protein>
<comment type="caution">
    <text evidence="1">The sequence shown here is derived from an EMBL/GenBank/DDBJ whole genome shotgun (WGS) entry which is preliminary data.</text>
</comment>
<evidence type="ECO:0000313" key="1">
    <source>
        <dbReference type="EMBL" id="KAF7403549.1"/>
    </source>
</evidence>
<sequence>MIILIPFEIRRIGRLRRLLIEIPHRIAEDRKGKKRLDKRQAVWQGKAREDKDWKDFKDGTERGSEMVRATAASLSATHAGGEHRRFVVRALRSHVRRPGAAETGETFREPN</sequence>
<name>A0A834NCY3_VESGE</name>
<evidence type="ECO:0000313" key="2">
    <source>
        <dbReference type="Proteomes" id="UP000617340"/>
    </source>
</evidence>
<dbReference type="Proteomes" id="UP000617340">
    <property type="component" value="Unassembled WGS sequence"/>
</dbReference>